<comment type="caution">
    <text evidence="3">The sequence shown here is derived from an EMBL/GenBank/DDBJ whole genome shotgun (WGS) entry which is preliminary data.</text>
</comment>
<evidence type="ECO:0000313" key="3">
    <source>
        <dbReference type="EMBL" id="TDQ49943.1"/>
    </source>
</evidence>
<feature type="signal peptide" evidence="2">
    <location>
        <begin position="1"/>
        <end position="19"/>
    </location>
</feature>
<organism evidence="3 4">
    <name type="scientific">Permianibacter aggregans</name>
    <dbReference type="NCBI Taxonomy" id="1510150"/>
    <lineage>
        <taxon>Bacteria</taxon>
        <taxon>Pseudomonadati</taxon>
        <taxon>Pseudomonadota</taxon>
        <taxon>Gammaproteobacteria</taxon>
        <taxon>Pseudomonadales</taxon>
        <taxon>Pseudomonadaceae</taxon>
        <taxon>Permianibacter</taxon>
    </lineage>
</organism>
<proteinExistence type="predicted"/>
<keyword evidence="2" id="KW-0732">Signal</keyword>
<dbReference type="RefSeq" id="WP_133588699.1">
    <property type="nucleotide sequence ID" value="NZ_CP037953.1"/>
</dbReference>
<evidence type="ECO:0000313" key="4">
    <source>
        <dbReference type="Proteomes" id="UP000295375"/>
    </source>
</evidence>
<dbReference type="Proteomes" id="UP000295375">
    <property type="component" value="Unassembled WGS sequence"/>
</dbReference>
<gene>
    <name evidence="3" type="ORF">EV696_103318</name>
</gene>
<name>A0A4R6UVS1_9GAMM</name>
<sequence>MIRAALMAISLAAASPTFAQEQAPLTLTLSDTQWHVSINGFRWQLPAACLNPRKLGEDDAGRKLGEDVAGRRLGEDDAGRKLGEADAGRKLGEDVAGRRLGEDDAGRKLGEADAGRKLGEEDAGRKLGEGDAGRKLGEDVSGRKLGEDTSGRKLGDDVAGRRLGEEGNAPRCEYVSNNEIVSAVYIWPVVAGSVELNRQTPELQAVQTWRDGALLLLR</sequence>
<accession>A0A4R6UVS1</accession>
<evidence type="ECO:0000256" key="2">
    <source>
        <dbReference type="SAM" id="SignalP"/>
    </source>
</evidence>
<protein>
    <submittedName>
        <fullName evidence="3">Uncharacterized protein</fullName>
    </submittedName>
</protein>
<feature type="region of interest" description="Disordered" evidence="1">
    <location>
        <begin position="105"/>
        <end position="163"/>
    </location>
</feature>
<dbReference type="AlphaFoldDB" id="A0A4R6UVS1"/>
<evidence type="ECO:0000256" key="1">
    <source>
        <dbReference type="SAM" id="MobiDB-lite"/>
    </source>
</evidence>
<keyword evidence="4" id="KW-1185">Reference proteome</keyword>
<dbReference type="EMBL" id="SNYM01000003">
    <property type="protein sequence ID" value="TDQ49943.1"/>
    <property type="molecule type" value="Genomic_DNA"/>
</dbReference>
<feature type="chain" id="PRO_5020769470" evidence="2">
    <location>
        <begin position="20"/>
        <end position="218"/>
    </location>
</feature>
<reference evidence="3 4" key="1">
    <citation type="submission" date="2019-03" db="EMBL/GenBank/DDBJ databases">
        <title>Genomic Encyclopedia of Type Strains, Phase IV (KMG-IV): sequencing the most valuable type-strain genomes for metagenomic binning, comparative biology and taxonomic classification.</title>
        <authorList>
            <person name="Goeker M."/>
        </authorList>
    </citation>
    <scope>NUCLEOTIDE SEQUENCE [LARGE SCALE GENOMIC DNA]</scope>
    <source>
        <strain evidence="3 4">DSM 103792</strain>
    </source>
</reference>
<dbReference type="OrthoDB" id="9970290at2"/>